<dbReference type="GO" id="GO:0015031">
    <property type="term" value="P:protein transport"/>
    <property type="evidence" value="ECO:0007669"/>
    <property type="project" value="UniProtKB-KW"/>
</dbReference>
<evidence type="ECO:0000313" key="12">
    <source>
        <dbReference type="EMBL" id="GEO05878.1"/>
    </source>
</evidence>
<comment type="subcellular location">
    <subcellularLocation>
        <location evidence="1">Cell inner membrane</location>
        <topology evidence="1">Single-pass membrane protein</topology>
        <orientation evidence="1">Periplasmic side</orientation>
    </subcellularLocation>
</comment>
<evidence type="ECO:0000256" key="3">
    <source>
        <dbReference type="ARBA" id="ARBA00022448"/>
    </source>
</evidence>
<evidence type="ECO:0000256" key="2">
    <source>
        <dbReference type="ARBA" id="ARBA00006555"/>
    </source>
</evidence>
<dbReference type="InterPro" id="IPR037682">
    <property type="entry name" value="TonB_C"/>
</dbReference>
<keyword evidence="9 10" id="KW-0472">Membrane</keyword>
<dbReference type="GO" id="GO:0030288">
    <property type="term" value="C:outer membrane-bounded periplasmic space"/>
    <property type="evidence" value="ECO:0007669"/>
    <property type="project" value="InterPro"/>
</dbReference>
<dbReference type="NCBIfam" id="TIGR01352">
    <property type="entry name" value="tonB_Cterm"/>
    <property type="match status" value="1"/>
</dbReference>
<evidence type="ECO:0000256" key="6">
    <source>
        <dbReference type="ARBA" id="ARBA00022692"/>
    </source>
</evidence>
<evidence type="ECO:0000256" key="1">
    <source>
        <dbReference type="ARBA" id="ARBA00004383"/>
    </source>
</evidence>
<protein>
    <recommendedName>
        <fullName evidence="11">TonB C-terminal domain-containing protein</fullName>
    </recommendedName>
</protein>
<keyword evidence="4" id="KW-1003">Cell membrane</keyword>
<keyword evidence="7" id="KW-0653">Protein transport</keyword>
<name>A0A512B1M1_9BACT</name>
<dbReference type="Gene3D" id="1.10.10.1320">
    <property type="entry name" value="Anti-sigma factor, zinc-finger domain"/>
    <property type="match status" value="1"/>
</dbReference>
<dbReference type="GO" id="GO:0031992">
    <property type="term" value="F:energy transducer activity"/>
    <property type="evidence" value="ECO:0007669"/>
    <property type="project" value="InterPro"/>
</dbReference>
<dbReference type="InterPro" id="IPR006260">
    <property type="entry name" value="TonB/TolA_C"/>
</dbReference>
<dbReference type="InterPro" id="IPR003538">
    <property type="entry name" value="TonB"/>
</dbReference>
<keyword evidence="13" id="KW-1185">Reference proteome</keyword>
<keyword evidence="3" id="KW-0813">Transport</keyword>
<keyword evidence="6 10" id="KW-0812">Transmembrane</keyword>
<feature type="transmembrane region" description="Helical" evidence="10">
    <location>
        <begin position="91"/>
        <end position="110"/>
    </location>
</feature>
<dbReference type="GO" id="GO:0098797">
    <property type="term" value="C:plasma membrane protein complex"/>
    <property type="evidence" value="ECO:0007669"/>
    <property type="project" value="TreeGrafter"/>
</dbReference>
<evidence type="ECO:0000256" key="7">
    <source>
        <dbReference type="ARBA" id="ARBA00022927"/>
    </source>
</evidence>
<organism evidence="12 13">
    <name type="scientific">Adhaeribacter aerolatus</name>
    <dbReference type="NCBI Taxonomy" id="670289"/>
    <lineage>
        <taxon>Bacteria</taxon>
        <taxon>Pseudomonadati</taxon>
        <taxon>Bacteroidota</taxon>
        <taxon>Cytophagia</taxon>
        <taxon>Cytophagales</taxon>
        <taxon>Hymenobacteraceae</taxon>
        <taxon>Adhaeribacter</taxon>
    </lineage>
</organism>
<dbReference type="Pfam" id="PF13490">
    <property type="entry name" value="zf-HC2"/>
    <property type="match status" value="1"/>
</dbReference>
<dbReference type="Proteomes" id="UP000321532">
    <property type="component" value="Unassembled WGS sequence"/>
</dbReference>
<reference evidence="12 13" key="1">
    <citation type="submission" date="2019-07" db="EMBL/GenBank/DDBJ databases">
        <title>Whole genome shotgun sequence of Adhaeribacter aerolatus NBRC 106133.</title>
        <authorList>
            <person name="Hosoyama A."/>
            <person name="Uohara A."/>
            <person name="Ohji S."/>
            <person name="Ichikawa N."/>
        </authorList>
    </citation>
    <scope>NUCLEOTIDE SEQUENCE [LARGE SCALE GENOMIC DNA]</scope>
    <source>
        <strain evidence="12 13">NBRC 106133</strain>
    </source>
</reference>
<evidence type="ECO:0000313" key="13">
    <source>
        <dbReference type="Proteomes" id="UP000321532"/>
    </source>
</evidence>
<dbReference type="InterPro" id="IPR041916">
    <property type="entry name" value="Anti_sigma_zinc_sf"/>
</dbReference>
<dbReference type="PANTHER" id="PTHR33446:SF2">
    <property type="entry name" value="PROTEIN TONB"/>
    <property type="match status" value="1"/>
</dbReference>
<dbReference type="AlphaFoldDB" id="A0A512B1M1"/>
<accession>A0A512B1M1</accession>
<keyword evidence="8 10" id="KW-1133">Transmembrane helix</keyword>
<dbReference type="PROSITE" id="PS52015">
    <property type="entry name" value="TONB_CTD"/>
    <property type="match status" value="1"/>
</dbReference>
<dbReference type="OrthoDB" id="1112758at2"/>
<dbReference type="GO" id="GO:0055085">
    <property type="term" value="P:transmembrane transport"/>
    <property type="evidence" value="ECO:0007669"/>
    <property type="project" value="InterPro"/>
</dbReference>
<comment type="similarity">
    <text evidence="2">Belongs to the TonB family.</text>
</comment>
<dbReference type="InterPro" id="IPR051045">
    <property type="entry name" value="TonB-dependent_transducer"/>
</dbReference>
<comment type="caution">
    <text evidence="12">The sequence shown here is derived from an EMBL/GenBank/DDBJ whole genome shotgun (WGS) entry which is preliminary data.</text>
</comment>
<evidence type="ECO:0000256" key="9">
    <source>
        <dbReference type="ARBA" id="ARBA00023136"/>
    </source>
</evidence>
<gene>
    <name evidence="12" type="ORF">AAE02nite_35420</name>
</gene>
<dbReference type="EMBL" id="BJYS01000028">
    <property type="protein sequence ID" value="GEO05878.1"/>
    <property type="molecule type" value="Genomic_DNA"/>
</dbReference>
<sequence length="228" mass="25550">MNSNLSVSALPDKHLSADVMYQYLDNQLLPAERYEVERHLLECDLCADAIAGLGISTPEKTRQQLFQINYHLKSRTQHRHPNTIVQHLKNWGITTAILFLVLLAALLVWFQAKNAHPGTSVKPSVSQTAFISAHPMVGAANYQLYLQQNLRYPAPARQLGIDGNITVGFTVNPDSSLSNLRIVKGLTPELNAEAVRLIKEGPIWIPARRQEKIVTENKTVTIPFRLIK</sequence>
<feature type="domain" description="TonB C-terminal" evidence="11">
    <location>
        <begin position="137"/>
        <end position="228"/>
    </location>
</feature>
<dbReference type="InterPro" id="IPR027383">
    <property type="entry name" value="Znf_put"/>
</dbReference>
<evidence type="ECO:0000256" key="4">
    <source>
        <dbReference type="ARBA" id="ARBA00022475"/>
    </source>
</evidence>
<proteinExistence type="inferred from homology"/>
<dbReference type="RefSeq" id="WP_146900804.1">
    <property type="nucleotide sequence ID" value="NZ_BJYS01000028.1"/>
</dbReference>
<dbReference type="GO" id="GO:0015891">
    <property type="term" value="P:siderophore transport"/>
    <property type="evidence" value="ECO:0007669"/>
    <property type="project" value="InterPro"/>
</dbReference>
<evidence type="ECO:0000259" key="11">
    <source>
        <dbReference type="PROSITE" id="PS52015"/>
    </source>
</evidence>
<evidence type="ECO:0000256" key="5">
    <source>
        <dbReference type="ARBA" id="ARBA00022519"/>
    </source>
</evidence>
<evidence type="ECO:0000256" key="10">
    <source>
        <dbReference type="SAM" id="Phobius"/>
    </source>
</evidence>
<dbReference type="Gene3D" id="3.30.1150.10">
    <property type="match status" value="1"/>
</dbReference>
<dbReference type="Pfam" id="PF03544">
    <property type="entry name" value="TonB_C"/>
    <property type="match status" value="1"/>
</dbReference>
<evidence type="ECO:0000256" key="8">
    <source>
        <dbReference type="ARBA" id="ARBA00022989"/>
    </source>
</evidence>
<dbReference type="SUPFAM" id="SSF74653">
    <property type="entry name" value="TolA/TonB C-terminal domain"/>
    <property type="match status" value="1"/>
</dbReference>
<dbReference type="PRINTS" id="PR01374">
    <property type="entry name" value="TONBPROTEIN"/>
</dbReference>
<keyword evidence="5" id="KW-0997">Cell inner membrane</keyword>
<dbReference type="PANTHER" id="PTHR33446">
    <property type="entry name" value="PROTEIN TONB-RELATED"/>
    <property type="match status" value="1"/>
</dbReference>